<dbReference type="Proteomes" id="UP000652219">
    <property type="component" value="Unassembled WGS sequence"/>
</dbReference>
<proteinExistence type="predicted"/>
<keyword evidence="4" id="KW-1185">Reference proteome</keyword>
<evidence type="ECO:0000256" key="2">
    <source>
        <dbReference type="SAM" id="SignalP"/>
    </source>
</evidence>
<reference evidence="3 4" key="1">
    <citation type="journal article" date="2020" name="Phytopathology">
        <title>Genome Sequence Resources of Colletotrichum truncatum, C. plurivorum, C. musicola, and C. sojae: Four Species Pathogenic to Soybean (Glycine max).</title>
        <authorList>
            <person name="Rogerio F."/>
            <person name="Boufleur T.R."/>
            <person name="Ciampi-Guillardi M."/>
            <person name="Sukno S.A."/>
            <person name="Thon M.R."/>
            <person name="Massola Junior N.S."/>
            <person name="Baroncelli R."/>
        </authorList>
    </citation>
    <scope>NUCLEOTIDE SEQUENCE [LARGE SCALE GENOMIC DNA]</scope>
    <source>
        <strain evidence="3 4">LFN0009</strain>
    </source>
</reference>
<feature type="signal peptide" evidence="2">
    <location>
        <begin position="1"/>
        <end position="20"/>
    </location>
</feature>
<accession>A0A8H6JMG8</accession>
<sequence length="267" mass="28638">MKSSVSVLLSLLSLSSLGSADCHGDNCARAVTGTGPHKTVDITSRRSDCSSFMRTTVTPEPFTATVTETVYTDNLPRTPRPYRSTRLATSSPATTSSATVPGYASACVNAGEYSSACSCWGITATVTTLPRPTTTATTTTYVNVGCKMPAYCPMEKVNKYRCGRRGWCTCLREAVVDGQRPQSLCVRDAPCTEVKECRTSRDCDKGQGCVVNHCCEEKGPRICLVYAPRACENASRPRAIFERRAEELSLASEGGSEKCTAFGCGQV</sequence>
<feature type="region of interest" description="Disordered" evidence="1">
    <location>
        <begin position="74"/>
        <end position="96"/>
    </location>
</feature>
<protein>
    <submittedName>
        <fullName evidence="3">Uncharacterized protein</fullName>
    </submittedName>
</protein>
<evidence type="ECO:0000313" key="4">
    <source>
        <dbReference type="Proteomes" id="UP000652219"/>
    </source>
</evidence>
<feature type="chain" id="PRO_5034049295" evidence="2">
    <location>
        <begin position="21"/>
        <end position="267"/>
    </location>
</feature>
<dbReference type="AlphaFoldDB" id="A0A8H6JMG8"/>
<keyword evidence="2" id="KW-0732">Signal</keyword>
<gene>
    <name evidence="3" type="ORF">CSOJ01_03489</name>
</gene>
<evidence type="ECO:0000313" key="3">
    <source>
        <dbReference type="EMBL" id="KAF6815602.1"/>
    </source>
</evidence>
<organism evidence="3 4">
    <name type="scientific">Colletotrichum sojae</name>
    <dbReference type="NCBI Taxonomy" id="2175907"/>
    <lineage>
        <taxon>Eukaryota</taxon>
        <taxon>Fungi</taxon>
        <taxon>Dikarya</taxon>
        <taxon>Ascomycota</taxon>
        <taxon>Pezizomycotina</taxon>
        <taxon>Sordariomycetes</taxon>
        <taxon>Hypocreomycetidae</taxon>
        <taxon>Glomerellales</taxon>
        <taxon>Glomerellaceae</taxon>
        <taxon>Colletotrichum</taxon>
        <taxon>Colletotrichum orchidearum species complex</taxon>
    </lineage>
</organism>
<comment type="caution">
    <text evidence="3">The sequence shown here is derived from an EMBL/GenBank/DDBJ whole genome shotgun (WGS) entry which is preliminary data.</text>
</comment>
<dbReference type="EMBL" id="WIGN01000034">
    <property type="protein sequence ID" value="KAF6815602.1"/>
    <property type="molecule type" value="Genomic_DNA"/>
</dbReference>
<name>A0A8H6JMG8_9PEZI</name>
<evidence type="ECO:0000256" key="1">
    <source>
        <dbReference type="SAM" id="MobiDB-lite"/>
    </source>
</evidence>
<feature type="compositionally biased region" description="Low complexity" evidence="1">
    <location>
        <begin position="84"/>
        <end position="96"/>
    </location>
</feature>